<comment type="caution">
    <text evidence="2">The sequence shown here is derived from an EMBL/GenBank/DDBJ whole genome shotgun (WGS) entry which is preliminary data.</text>
</comment>
<dbReference type="PANTHER" id="PTHR43591">
    <property type="entry name" value="METHYLTRANSFERASE"/>
    <property type="match status" value="1"/>
</dbReference>
<evidence type="ECO:0000313" key="3">
    <source>
        <dbReference type="Proteomes" id="UP000054172"/>
    </source>
</evidence>
<dbReference type="SUPFAM" id="SSF53335">
    <property type="entry name" value="S-adenosyl-L-methionine-dependent methyltransferases"/>
    <property type="match status" value="1"/>
</dbReference>
<dbReference type="Pfam" id="PF08241">
    <property type="entry name" value="Methyltransf_11"/>
    <property type="match status" value="1"/>
</dbReference>
<organism evidence="2 3">
    <name type="scientific">Candidatus [Bacteroides] periocalifornicus</name>
    <dbReference type="NCBI Taxonomy" id="1702214"/>
    <lineage>
        <taxon>Bacteria</taxon>
        <taxon>Pseudomonadati</taxon>
        <taxon>Bacteroidota</taxon>
    </lineage>
</organism>
<dbReference type="PATRIC" id="fig|1702214.3.peg.1785"/>
<dbReference type="STRING" id="1702214.AL399_08425"/>
<dbReference type="PANTHER" id="PTHR43591:SF24">
    <property type="entry name" value="2-METHOXY-6-POLYPRENYL-1,4-BENZOQUINOL METHYLASE, MITOCHONDRIAL"/>
    <property type="match status" value="1"/>
</dbReference>
<protein>
    <recommendedName>
        <fullName evidence="1">Methyltransferase type 11 domain-containing protein</fullName>
    </recommendedName>
</protein>
<dbReference type="InterPro" id="IPR013216">
    <property type="entry name" value="Methyltransf_11"/>
</dbReference>
<dbReference type="CDD" id="cd02440">
    <property type="entry name" value="AdoMet_MTases"/>
    <property type="match status" value="1"/>
</dbReference>
<gene>
    <name evidence="2" type="ORF">AL399_08425</name>
</gene>
<proteinExistence type="predicted"/>
<dbReference type="InterPro" id="IPR029063">
    <property type="entry name" value="SAM-dependent_MTases_sf"/>
</dbReference>
<accession>A0A0Q4B6K9</accession>
<dbReference type="Gene3D" id="3.40.50.150">
    <property type="entry name" value="Vaccinia Virus protein VP39"/>
    <property type="match status" value="1"/>
</dbReference>
<sequence length="260" mass="30105">MLGKAISLATRFIPRTLLHRVGVAVGWCLAQVCRGHRYQDPIDGFGYRTLLPYGRMAQRRNALAPKSLSLERHRLIWLYLHRELDLANRPYRILHMAPEWALRKRLGHMENLRYTTADLNSPWAQVHCDIQALPFPDESFDLILCNHVLEHIPDDRLAMRELYRVLAPGGTAVLLVPIDENRADTLEDPAINTPKLRERYYHQRDHLRLYGRDYAERLQAAGFLVQVRDYAAELPPEIATKCALRAGEKLYLGHKGKFQQ</sequence>
<dbReference type="AlphaFoldDB" id="A0A0Q4B6K9"/>
<evidence type="ECO:0000259" key="1">
    <source>
        <dbReference type="Pfam" id="PF08241"/>
    </source>
</evidence>
<dbReference type="GO" id="GO:0008757">
    <property type="term" value="F:S-adenosylmethionine-dependent methyltransferase activity"/>
    <property type="evidence" value="ECO:0007669"/>
    <property type="project" value="InterPro"/>
</dbReference>
<feature type="domain" description="Methyltransferase type 11" evidence="1">
    <location>
        <begin position="124"/>
        <end position="173"/>
    </location>
</feature>
<name>A0A0Q4B6K9_9BACT</name>
<reference evidence="2" key="1">
    <citation type="submission" date="2015-08" db="EMBL/GenBank/DDBJ databases">
        <title>Candidatus Bacteriodes Periocalifornicus.</title>
        <authorList>
            <person name="McLean J.S."/>
            <person name="Kelley S."/>
        </authorList>
    </citation>
    <scope>NUCLEOTIDE SEQUENCE [LARGE SCALE GENOMIC DNA]</scope>
    <source>
        <strain evidence="2">12B</strain>
    </source>
</reference>
<dbReference type="EMBL" id="LIIK01000053">
    <property type="protein sequence ID" value="KQM08231.1"/>
    <property type="molecule type" value="Genomic_DNA"/>
</dbReference>
<keyword evidence="3" id="KW-1185">Reference proteome</keyword>
<evidence type="ECO:0000313" key="2">
    <source>
        <dbReference type="EMBL" id="KQM08231.1"/>
    </source>
</evidence>
<dbReference type="Proteomes" id="UP000054172">
    <property type="component" value="Unassembled WGS sequence"/>
</dbReference>